<dbReference type="NCBIfam" id="TIGR01188">
    <property type="entry name" value="drrA"/>
    <property type="match status" value="1"/>
</dbReference>
<dbReference type="AlphaFoldDB" id="A0B8I3"/>
<evidence type="ECO:0000256" key="5">
    <source>
        <dbReference type="ARBA" id="ARBA00049985"/>
    </source>
</evidence>
<evidence type="ECO:0000256" key="3">
    <source>
        <dbReference type="ARBA" id="ARBA00022741"/>
    </source>
</evidence>
<evidence type="ECO:0000256" key="1">
    <source>
        <dbReference type="ARBA" id="ARBA00004413"/>
    </source>
</evidence>
<protein>
    <submittedName>
        <fullName evidence="7">Daunorubicin resistance ABC transporter ATPase subunit</fullName>
    </submittedName>
</protein>
<keyword evidence="2" id="KW-0813">Transport</keyword>
<dbReference type="GO" id="GO:0016887">
    <property type="term" value="F:ATP hydrolysis activity"/>
    <property type="evidence" value="ECO:0007669"/>
    <property type="project" value="InterPro"/>
</dbReference>
<keyword evidence="8" id="KW-1185">Reference proteome</keyword>
<dbReference type="RefSeq" id="WP_011696399.1">
    <property type="nucleotide sequence ID" value="NC_008553.1"/>
</dbReference>
<keyword evidence="4" id="KW-0067">ATP-binding</keyword>
<gene>
    <name evidence="7" type="ordered locus">Mthe_1228</name>
</gene>
<dbReference type="InterPro" id="IPR027417">
    <property type="entry name" value="P-loop_NTPase"/>
</dbReference>
<dbReference type="GO" id="GO:0005524">
    <property type="term" value="F:ATP binding"/>
    <property type="evidence" value="ECO:0007669"/>
    <property type="project" value="UniProtKB-KW"/>
</dbReference>
<dbReference type="Gene3D" id="3.40.50.300">
    <property type="entry name" value="P-loop containing nucleotide triphosphate hydrolases"/>
    <property type="match status" value="1"/>
</dbReference>
<dbReference type="GO" id="GO:0005886">
    <property type="term" value="C:plasma membrane"/>
    <property type="evidence" value="ECO:0007669"/>
    <property type="project" value="UniProtKB-SubCell"/>
</dbReference>
<evidence type="ECO:0000256" key="2">
    <source>
        <dbReference type="ARBA" id="ARBA00022448"/>
    </source>
</evidence>
<dbReference type="InterPro" id="IPR003439">
    <property type="entry name" value="ABC_transporter-like_ATP-bd"/>
</dbReference>
<dbReference type="PROSITE" id="PS00211">
    <property type="entry name" value="ABC_TRANSPORTER_1"/>
    <property type="match status" value="1"/>
</dbReference>
<dbReference type="GO" id="GO:1900753">
    <property type="term" value="P:doxorubicin transport"/>
    <property type="evidence" value="ECO:0007669"/>
    <property type="project" value="InterPro"/>
</dbReference>
<dbReference type="GeneID" id="4462315"/>
<accession>A0B8I3</accession>
<dbReference type="PANTHER" id="PTHR42711:SF5">
    <property type="entry name" value="ABC TRANSPORTER ATP-BINDING PROTEIN NATA"/>
    <property type="match status" value="1"/>
</dbReference>
<reference evidence="7 8" key="1">
    <citation type="submission" date="2006-10" db="EMBL/GenBank/DDBJ databases">
        <title>Complete sequence of Methanosaeta thermophila PT.</title>
        <authorList>
            <consortium name="US DOE Joint Genome Institute"/>
            <person name="Copeland A."/>
            <person name="Lucas S."/>
            <person name="Lapidus A."/>
            <person name="Barry K."/>
            <person name="Detter J.C."/>
            <person name="Glavina del Rio T."/>
            <person name="Hammon N."/>
            <person name="Israni S."/>
            <person name="Pitluck S."/>
            <person name="Chain P."/>
            <person name="Malfatti S."/>
            <person name="Shin M."/>
            <person name="Vergez L."/>
            <person name="Schmutz J."/>
            <person name="Larimer F."/>
            <person name="Land M."/>
            <person name="Hauser L."/>
            <person name="Kyrpides N."/>
            <person name="Kim E."/>
            <person name="Smith K.S."/>
            <person name="Ingram-Smith C."/>
            <person name="Richardson P."/>
        </authorList>
    </citation>
    <scope>NUCLEOTIDE SEQUENCE [LARGE SCALE GENOMIC DNA]</scope>
    <source>
        <strain evidence="8">DSM 6194 / JCM 14653 / NBRC 101360 / PT</strain>
    </source>
</reference>
<keyword evidence="3" id="KW-0547">Nucleotide-binding</keyword>
<name>A0B8I3_METTP</name>
<dbReference type="OrthoDB" id="87732at2157"/>
<dbReference type="InterPro" id="IPR025302">
    <property type="entry name" value="DrrA1/2-like_C"/>
</dbReference>
<dbReference type="PROSITE" id="PS50893">
    <property type="entry name" value="ABC_TRANSPORTER_2"/>
    <property type="match status" value="1"/>
</dbReference>
<comment type="subcellular location">
    <subcellularLocation>
        <location evidence="1">Cell membrane</location>
        <topology evidence="1">Peripheral membrane protein</topology>
        <orientation evidence="1">Cytoplasmic side</orientation>
    </subcellularLocation>
</comment>
<evidence type="ECO:0000313" key="7">
    <source>
        <dbReference type="EMBL" id="ABK15007.1"/>
    </source>
</evidence>
<proteinExistence type="inferred from homology"/>
<dbReference type="Pfam" id="PF13732">
    <property type="entry name" value="DrrA1-3_C"/>
    <property type="match status" value="1"/>
</dbReference>
<dbReference type="PANTHER" id="PTHR42711">
    <property type="entry name" value="ABC TRANSPORTER ATP-BINDING PROTEIN"/>
    <property type="match status" value="1"/>
</dbReference>
<dbReference type="SUPFAM" id="SSF52540">
    <property type="entry name" value="P-loop containing nucleoside triphosphate hydrolases"/>
    <property type="match status" value="1"/>
</dbReference>
<feature type="domain" description="ABC transporter" evidence="6">
    <location>
        <begin position="4"/>
        <end position="234"/>
    </location>
</feature>
<dbReference type="InterPro" id="IPR005894">
    <property type="entry name" value="DrrA"/>
</dbReference>
<dbReference type="HOGENOM" id="CLU_000604_1_2_2"/>
<dbReference type="InterPro" id="IPR050763">
    <property type="entry name" value="ABC_transporter_ATP-binding"/>
</dbReference>
<evidence type="ECO:0000259" key="6">
    <source>
        <dbReference type="PROSITE" id="PS50893"/>
    </source>
</evidence>
<dbReference type="Proteomes" id="UP000000674">
    <property type="component" value="Chromosome"/>
</dbReference>
<dbReference type="EMBL" id="CP000477">
    <property type="protein sequence ID" value="ABK15007.1"/>
    <property type="molecule type" value="Genomic_DNA"/>
</dbReference>
<dbReference type="InterPro" id="IPR017871">
    <property type="entry name" value="ABC_transporter-like_CS"/>
</dbReference>
<dbReference type="STRING" id="349307.Mthe_1228"/>
<dbReference type="InterPro" id="IPR003593">
    <property type="entry name" value="AAA+_ATPase"/>
</dbReference>
<dbReference type="Pfam" id="PF00005">
    <property type="entry name" value="ABC_tran"/>
    <property type="match status" value="1"/>
</dbReference>
<comment type="similarity">
    <text evidence="5">Belongs to the ABC transporter superfamily. Drug exporter-1 (DrugE1) (TC 3.A.1.105) family.</text>
</comment>
<organism evidence="7 8">
    <name type="scientific">Methanothrix thermoacetophila (strain DSM 6194 / JCM 14653 / NBRC 101360 / PT)</name>
    <name type="common">Methanosaeta thermophila</name>
    <dbReference type="NCBI Taxonomy" id="349307"/>
    <lineage>
        <taxon>Archaea</taxon>
        <taxon>Methanobacteriati</taxon>
        <taxon>Methanobacteriota</taxon>
        <taxon>Stenosarchaea group</taxon>
        <taxon>Methanomicrobia</taxon>
        <taxon>Methanotrichales</taxon>
        <taxon>Methanotrichaceae</taxon>
        <taxon>Methanothrix</taxon>
    </lineage>
</organism>
<dbReference type="SMART" id="SM00382">
    <property type="entry name" value="AAA"/>
    <property type="match status" value="1"/>
</dbReference>
<sequence length="309" mass="34429">MDAIQVSDLTKRFGSFTAVDHISFSVAEGEIFGFLGPNGSGKSTTIRMLTGTVRPDEGTAAIMGYDICKHPIRARTSIGFVPEMANAYVELTAWRNLMFMGELYGIPRRERERRASELLKRFGLYDRRGDQVRAFSKGMRQRLLLCMALINDPPVLILDEPASGLDVESSRLIKEVIRELNREGTTVFLTTHDIEDASQLCDKVAIINRGVIIAVDRPEALRLAGSAHHCIEVSFSRSVDERRISGIHSVREVMKSGDKLRLYVDDIDTAIASIVEYAKTNNMRILALSTLAPSLEDIFVRLTHKTGAE</sequence>
<evidence type="ECO:0000256" key="4">
    <source>
        <dbReference type="ARBA" id="ARBA00022840"/>
    </source>
</evidence>
<dbReference type="GO" id="GO:0043215">
    <property type="term" value="P:daunorubicin transport"/>
    <property type="evidence" value="ECO:0007669"/>
    <property type="project" value="InterPro"/>
</dbReference>
<dbReference type="KEGG" id="mtp:Mthe_1228"/>
<evidence type="ECO:0000313" key="8">
    <source>
        <dbReference type="Proteomes" id="UP000000674"/>
    </source>
</evidence>